<organism evidence="1 2">
    <name type="scientific">Trametes pubescens</name>
    <name type="common">White-rot fungus</name>
    <dbReference type="NCBI Taxonomy" id="154538"/>
    <lineage>
        <taxon>Eukaryota</taxon>
        <taxon>Fungi</taxon>
        <taxon>Dikarya</taxon>
        <taxon>Basidiomycota</taxon>
        <taxon>Agaricomycotina</taxon>
        <taxon>Agaricomycetes</taxon>
        <taxon>Polyporales</taxon>
        <taxon>Polyporaceae</taxon>
        <taxon>Trametes</taxon>
    </lineage>
</organism>
<evidence type="ECO:0000313" key="1">
    <source>
        <dbReference type="EMBL" id="OJT07542.1"/>
    </source>
</evidence>
<dbReference type="AlphaFoldDB" id="A0A1M2VIZ5"/>
<reference evidence="1 2" key="1">
    <citation type="submission" date="2016-10" db="EMBL/GenBank/DDBJ databases">
        <title>Genome sequence of the basidiomycete white-rot fungus Trametes pubescens.</title>
        <authorList>
            <person name="Makela M.R."/>
            <person name="Granchi Z."/>
            <person name="Peng M."/>
            <person name="De Vries R.P."/>
            <person name="Grigoriev I."/>
            <person name="Riley R."/>
            <person name="Hilden K."/>
        </authorList>
    </citation>
    <scope>NUCLEOTIDE SEQUENCE [LARGE SCALE GENOMIC DNA]</scope>
    <source>
        <strain evidence="1 2">FBCC735</strain>
    </source>
</reference>
<gene>
    <name evidence="1" type="ORF">TRAPUB_1602</name>
</gene>
<comment type="caution">
    <text evidence="1">The sequence shown here is derived from an EMBL/GenBank/DDBJ whole genome shotgun (WGS) entry which is preliminary data.</text>
</comment>
<sequence length="68" mass="7224">MSSSASSRRGGSALGRVVDVESSIAQETSVRVAWLGSVRCDFGRAFESVQGEGCKRYGRDGLWIGGQI</sequence>
<dbReference type="EMBL" id="MNAD01001169">
    <property type="protein sequence ID" value="OJT07542.1"/>
    <property type="molecule type" value="Genomic_DNA"/>
</dbReference>
<protein>
    <submittedName>
        <fullName evidence="1">Uncharacterized protein</fullName>
    </submittedName>
</protein>
<name>A0A1M2VIZ5_TRAPU</name>
<evidence type="ECO:0000313" key="2">
    <source>
        <dbReference type="Proteomes" id="UP000184267"/>
    </source>
</evidence>
<keyword evidence="2" id="KW-1185">Reference proteome</keyword>
<proteinExistence type="predicted"/>
<accession>A0A1M2VIZ5</accession>
<dbReference type="Proteomes" id="UP000184267">
    <property type="component" value="Unassembled WGS sequence"/>
</dbReference>